<dbReference type="GO" id="GO:0030041">
    <property type="term" value="P:actin filament polymerization"/>
    <property type="evidence" value="ECO:0007669"/>
    <property type="project" value="TreeGrafter"/>
</dbReference>
<evidence type="ECO:0000256" key="1">
    <source>
        <dbReference type="SAM" id="MobiDB-lite"/>
    </source>
</evidence>
<name>A0A2B7ZAU0_9EURO</name>
<dbReference type="Proteomes" id="UP000226031">
    <property type="component" value="Unassembled WGS sequence"/>
</dbReference>
<feature type="compositionally biased region" description="Gly residues" evidence="1">
    <location>
        <begin position="177"/>
        <end position="203"/>
    </location>
</feature>
<dbReference type="PANTHER" id="PTHR45691">
    <property type="entry name" value="PROTEIN DIAPHANOUS"/>
    <property type="match status" value="1"/>
</dbReference>
<dbReference type="PRINTS" id="PR01217">
    <property type="entry name" value="PRICHEXTENSN"/>
</dbReference>
<protein>
    <submittedName>
        <fullName evidence="3">Uncharacterized protein</fullName>
    </submittedName>
</protein>
<feature type="compositionally biased region" description="Basic and acidic residues" evidence="1">
    <location>
        <begin position="412"/>
        <end position="422"/>
    </location>
</feature>
<feature type="transmembrane region" description="Helical" evidence="2">
    <location>
        <begin position="65"/>
        <end position="86"/>
    </location>
</feature>
<feature type="compositionally biased region" description="Polar residues" evidence="1">
    <location>
        <begin position="468"/>
        <end position="487"/>
    </location>
</feature>
<feature type="compositionally biased region" description="Pro residues" evidence="1">
    <location>
        <begin position="1"/>
        <end position="22"/>
    </location>
</feature>
<proteinExistence type="predicted"/>
<feature type="compositionally biased region" description="Basic and acidic residues" evidence="1">
    <location>
        <begin position="274"/>
        <end position="358"/>
    </location>
</feature>
<keyword evidence="2" id="KW-0812">Transmembrane</keyword>
<feature type="region of interest" description="Disordered" evidence="1">
    <location>
        <begin position="1"/>
        <end position="30"/>
    </location>
</feature>
<dbReference type="InterPro" id="IPR051412">
    <property type="entry name" value="Formin_Homology_Diaphanous_sf"/>
</dbReference>
<feature type="region of interest" description="Disordered" evidence="1">
    <location>
        <begin position="412"/>
        <end position="501"/>
    </location>
</feature>
<reference evidence="3 4" key="1">
    <citation type="submission" date="2017-10" db="EMBL/GenBank/DDBJ databases">
        <title>Comparative genomics in systemic dimorphic fungi from Ajellomycetaceae.</title>
        <authorList>
            <person name="Munoz J.F."/>
            <person name="Mcewen J.G."/>
            <person name="Clay O.K."/>
            <person name="Cuomo C.A."/>
        </authorList>
    </citation>
    <scope>NUCLEOTIDE SEQUENCE [LARGE SCALE GENOMIC DNA]</scope>
    <source>
        <strain evidence="3 4">UAMH4076</strain>
    </source>
</reference>
<dbReference type="GO" id="GO:0005884">
    <property type="term" value="C:actin filament"/>
    <property type="evidence" value="ECO:0007669"/>
    <property type="project" value="TreeGrafter"/>
</dbReference>
<evidence type="ECO:0000313" key="3">
    <source>
        <dbReference type="EMBL" id="PGH31086.1"/>
    </source>
</evidence>
<feature type="compositionally biased region" description="Pro residues" evidence="1">
    <location>
        <begin position="221"/>
        <end position="267"/>
    </location>
</feature>
<feature type="transmembrane region" description="Helical" evidence="2">
    <location>
        <begin position="98"/>
        <end position="116"/>
    </location>
</feature>
<feature type="region of interest" description="Disordered" evidence="1">
    <location>
        <begin position="117"/>
        <end position="376"/>
    </location>
</feature>
<organism evidence="3 4">
    <name type="scientific">[Emmonsia] crescens</name>
    <dbReference type="NCBI Taxonomy" id="73230"/>
    <lineage>
        <taxon>Eukaryota</taxon>
        <taxon>Fungi</taxon>
        <taxon>Dikarya</taxon>
        <taxon>Ascomycota</taxon>
        <taxon>Pezizomycotina</taxon>
        <taxon>Eurotiomycetes</taxon>
        <taxon>Eurotiomycetidae</taxon>
        <taxon>Onygenales</taxon>
        <taxon>Ajellomycetaceae</taxon>
        <taxon>Emergomyces</taxon>
    </lineage>
</organism>
<evidence type="ECO:0000256" key="2">
    <source>
        <dbReference type="SAM" id="Phobius"/>
    </source>
</evidence>
<dbReference type="STRING" id="73230.A0A2B7ZAU0"/>
<evidence type="ECO:0000313" key="4">
    <source>
        <dbReference type="Proteomes" id="UP000226031"/>
    </source>
</evidence>
<feature type="compositionally biased region" description="Low complexity" evidence="1">
    <location>
        <begin position="359"/>
        <end position="368"/>
    </location>
</feature>
<dbReference type="EMBL" id="PDND01000142">
    <property type="protein sequence ID" value="PGH31086.1"/>
    <property type="molecule type" value="Genomic_DNA"/>
</dbReference>
<feature type="compositionally biased region" description="Pro residues" evidence="1">
    <location>
        <begin position="125"/>
        <end position="158"/>
    </location>
</feature>
<keyword evidence="2" id="KW-1133">Transmembrane helix</keyword>
<dbReference type="PANTHER" id="PTHR45691:SF6">
    <property type="entry name" value="PROTEIN DIAPHANOUS"/>
    <property type="match status" value="1"/>
</dbReference>
<keyword evidence="4" id="KW-1185">Reference proteome</keyword>
<feature type="compositionally biased region" description="Pro residues" evidence="1">
    <location>
        <begin position="431"/>
        <end position="444"/>
    </location>
</feature>
<keyword evidence="2" id="KW-0472">Membrane</keyword>
<dbReference type="AlphaFoldDB" id="A0A2B7ZAU0"/>
<sequence>MDGPPPPPPPHGTPPGGGPPPNANGGYRKSTDLPDGPYDIFIVPPHSSGSGFIYLPSLQCHRNSFLAGVAATLLGVAIYIWVVPIMKTWVSTVAQSGGAGVFLVVIVVGVASWAWGRSQTDTSSKPPPPPPRGTPRPPPPPGGGAGPRGPPHEPPPSSGPNHNSGGGPHYQNFNGQYPGGAYGNGPNPGGQYNGGPFPGGQYPGGHRYAQGEGNPGANTGSPPPPQPPPPPPPQSPPPQSPPPQSPPPQSPPPQSPPDPPPNMPPKSPETASPKPKDQDWEKAREETKRKEDIRRKMEEFRKKREEEEKEKQRQREKEAREREFRERKEKREKERLAKEAAEKEAAEKATKEKARAEAAARFAAAREAAAAKRAADKAAAEKLAAEKLATEKLAEKLAAAKSAAEKLAAEKLATEKRAESVKQAESAKAPPRTPSPQKKPPPFPSAKTELDDDAYSFRPYDRPKKQPSAPSVFSESSYAPSQSTARTTPPPSRRGPYSTKDPDKIIIAGVYVFNNTFMRTPIGQLVSGKGHVTDGLILRITTEGMFVDDDIRGVAQREWDIKAWTMKLVEVWCPQLGANPPPTRPSPTKTNNPFRFSSSYAHKLPSSEESDAYLANLHRSCKNLCRLGAASSGMGAGHSNSSIIDDGDFLQSAELRGFHVVRASLRDQEGKKYVFVLQETEAWKVAIGLQRLKKGSQVRALGVCGLPANETNAVLESLGYISN</sequence>
<comment type="caution">
    <text evidence="3">The sequence shown here is derived from an EMBL/GenBank/DDBJ whole genome shotgun (WGS) entry which is preliminary data.</text>
</comment>
<gene>
    <name evidence="3" type="ORF">GX50_06146</name>
</gene>
<accession>A0A2B7ZAU0</accession>
<dbReference type="VEuPathDB" id="FungiDB:EMCG_00516"/>